<feature type="domain" description="WKF" evidence="2">
    <location>
        <begin position="4"/>
        <end position="70"/>
    </location>
</feature>
<dbReference type="Pfam" id="PF10180">
    <property type="entry name" value="WKF"/>
    <property type="match status" value="1"/>
</dbReference>
<evidence type="ECO:0000313" key="4">
    <source>
        <dbReference type="EMBL" id="CAE8648858.1"/>
    </source>
</evidence>
<keyword evidence="6" id="KW-1185">Reference proteome</keyword>
<dbReference type="Proteomes" id="UP000654075">
    <property type="component" value="Unassembled WGS sequence"/>
</dbReference>
<feature type="non-terminal residue" evidence="4">
    <location>
        <position position="1"/>
    </location>
</feature>
<evidence type="ECO:0000259" key="2">
    <source>
        <dbReference type="Pfam" id="PF10180"/>
    </source>
</evidence>
<dbReference type="Proteomes" id="UP000626109">
    <property type="component" value="Unassembled WGS sequence"/>
</dbReference>
<dbReference type="EMBL" id="CAJNNW010007032">
    <property type="protein sequence ID" value="CAE8648858.1"/>
    <property type="molecule type" value="Genomic_DNA"/>
</dbReference>
<evidence type="ECO:0000256" key="1">
    <source>
        <dbReference type="SAM" id="MobiDB-lite"/>
    </source>
</evidence>
<accession>A0A813ICF4</accession>
<sequence>VAAEYLTQWLAKQDGNSDSGWHFNKATQAWLIRHAYEPDRVAKDIFKLLLRYLEGLQGIARDRLRTQASAIVLLQGAPLAEEPNEVAKEGKNKKRKSQLTPEVEDEPKARPPPLPDAEAAEPDEAEVERRKMRMKRAQQVLKVVGEEADDG</sequence>
<dbReference type="PANTHER" id="PTHR22306">
    <property type="entry name" value="CHROMOSOME 7 OPEN READING FRAME 50"/>
    <property type="match status" value="1"/>
</dbReference>
<dbReference type="EMBL" id="CAJNNV010007267">
    <property type="protein sequence ID" value="CAE8594672.1"/>
    <property type="molecule type" value="Genomic_DNA"/>
</dbReference>
<gene>
    <name evidence="3" type="ORF">PGLA1383_LOCUS13198</name>
    <name evidence="4" type="ORF">PGLA2088_LOCUS6933</name>
</gene>
<organism evidence="4 5">
    <name type="scientific">Polarella glacialis</name>
    <name type="common">Dinoflagellate</name>
    <dbReference type="NCBI Taxonomy" id="89957"/>
    <lineage>
        <taxon>Eukaryota</taxon>
        <taxon>Sar</taxon>
        <taxon>Alveolata</taxon>
        <taxon>Dinophyceae</taxon>
        <taxon>Suessiales</taxon>
        <taxon>Suessiaceae</taxon>
        <taxon>Polarella</taxon>
    </lineage>
</organism>
<protein>
    <recommendedName>
        <fullName evidence="2">WKF domain-containing protein</fullName>
    </recommendedName>
</protein>
<reference evidence="4" key="1">
    <citation type="submission" date="2021-02" db="EMBL/GenBank/DDBJ databases">
        <authorList>
            <person name="Dougan E. K."/>
            <person name="Rhodes N."/>
            <person name="Thang M."/>
            <person name="Chan C."/>
        </authorList>
    </citation>
    <scope>NUCLEOTIDE SEQUENCE</scope>
</reference>
<dbReference type="OrthoDB" id="431987at2759"/>
<evidence type="ECO:0000313" key="5">
    <source>
        <dbReference type="Proteomes" id="UP000626109"/>
    </source>
</evidence>
<proteinExistence type="predicted"/>
<evidence type="ECO:0000313" key="6">
    <source>
        <dbReference type="Proteomes" id="UP000654075"/>
    </source>
</evidence>
<name>A0A813ICF4_POLGL</name>
<dbReference type="InterPro" id="IPR019327">
    <property type="entry name" value="WKF"/>
</dbReference>
<evidence type="ECO:0000313" key="3">
    <source>
        <dbReference type="EMBL" id="CAE8594672.1"/>
    </source>
</evidence>
<feature type="region of interest" description="Disordered" evidence="1">
    <location>
        <begin position="79"/>
        <end position="132"/>
    </location>
</feature>
<comment type="caution">
    <text evidence="4">The sequence shown here is derived from an EMBL/GenBank/DDBJ whole genome shotgun (WGS) entry which is preliminary data.</text>
</comment>
<dbReference type="AlphaFoldDB" id="A0A813ICF4"/>
<dbReference type="PANTHER" id="PTHR22306:SF2">
    <property type="entry name" value="CHROMOSOME 7 OPEN READING FRAME 50"/>
    <property type="match status" value="1"/>
</dbReference>